<keyword evidence="6 12" id="KW-0560">Oxidoreductase</keyword>
<keyword evidence="5 11" id="KW-0479">Metal-binding</keyword>
<keyword evidence="7 11" id="KW-0408">Iron</keyword>
<feature type="binding site" description="axial binding residue" evidence="11">
    <location>
        <position position="447"/>
    </location>
    <ligand>
        <name>heme</name>
        <dbReference type="ChEBI" id="CHEBI:30413"/>
    </ligand>
    <ligandPart>
        <name>Fe</name>
        <dbReference type="ChEBI" id="CHEBI:18248"/>
    </ligandPart>
</feature>
<dbReference type="EnsemblPlants" id="PGSC0003DMT400024894">
    <property type="protein sequence ID" value="PGSC0003DMT400024894"/>
    <property type="gene ID" value="PGSC0003DMG403009622"/>
</dbReference>
<dbReference type="OrthoDB" id="2789670at2759"/>
<evidence type="ECO:0000313" key="14">
    <source>
        <dbReference type="EnsemblPlants" id="PGSC0003DMT400024894"/>
    </source>
</evidence>
<evidence type="ECO:0000256" key="2">
    <source>
        <dbReference type="ARBA" id="ARBA00004370"/>
    </source>
</evidence>
<reference evidence="14" key="2">
    <citation type="submission" date="2015-06" db="UniProtKB">
        <authorList>
            <consortium name="EnsemblPlants"/>
        </authorList>
    </citation>
    <scope>IDENTIFICATION</scope>
    <source>
        <strain evidence="14">DM1-3 516 R44</strain>
    </source>
</reference>
<evidence type="ECO:0000256" key="7">
    <source>
        <dbReference type="ARBA" id="ARBA00023004"/>
    </source>
</evidence>
<comment type="cofactor">
    <cofactor evidence="1 11">
        <name>heme</name>
        <dbReference type="ChEBI" id="CHEBI:30413"/>
    </cofactor>
</comment>
<keyword evidence="13" id="KW-0812">Transmembrane</keyword>
<dbReference type="eggNOG" id="KOG0156">
    <property type="taxonomic scope" value="Eukaryota"/>
</dbReference>
<dbReference type="AlphaFoldDB" id="M1AKR8"/>
<evidence type="ECO:0000256" key="4">
    <source>
        <dbReference type="ARBA" id="ARBA00022617"/>
    </source>
</evidence>
<dbReference type="GeneID" id="102601832"/>
<dbReference type="GO" id="GO:0005506">
    <property type="term" value="F:iron ion binding"/>
    <property type="evidence" value="ECO:0007669"/>
    <property type="project" value="InterPro"/>
</dbReference>
<keyword evidence="8 12" id="KW-0503">Monooxygenase</keyword>
<accession>M1AKR8</accession>
<dbReference type="PRINTS" id="PR00463">
    <property type="entry name" value="EP450I"/>
</dbReference>
<dbReference type="PaxDb" id="4113-PGSC0003DMT400024894"/>
<reference evidence="15" key="1">
    <citation type="journal article" date="2011" name="Nature">
        <title>Genome sequence and analysis of the tuber crop potato.</title>
        <authorList>
            <consortium name="The Potato Genome Sequencing Consortium"/>
        </authorList>
    </citation>
    <scope>NUCLEOTIDE SEQUENCE [LARGE SCALE GENOMIC DNA]</scope>
    <source>
        <strain evidence="15">cv. DM1-3 516 R44</strain>
    </source>
</reference>
<gene>
    <name evidence="14" type="primary">LOC102601832</name>
</gene>
<dbReference type="ExpressionAtlas" id="M1AKR8">
    <property type="expression patterns" value="baseline"/>
</dbReference>
<dbReference type="Gene3D" id="1.10.630.10">
    <property type="entry name" value="Cytochrome P450"/>
    <property type="match status" value="1"/>
</dbReference>
<dbReference type="Pfam" id="PF00067">
    <property type="entry name" value="p450"/>
    <property type="match status" value="1"/>
</dbReference>
<dbReference type="GO" id="GO:0020037">
    <property type="term" value="F:heme binding"/>
    <property type="evidence" value="ECO:0007669"/>
    <property type="project" value="InterPro"/>
</dbReference>
<dbReference type="Proteomes" id="UP000011115">
    <property type="component" value="Unassembled WGS sequence"/>
</dbReference>
<feature type="transmembrane region" description="Helical" evidence="13">
    <location>
        <begin position="6"/>
        <end position="28"/>
    </location>
</feature>
<dbReference type="RefSeq" id="XP_006350392.1">
    <property type="nucleotide sequence ID" value="XM_006350330.2"/>
</dbReference>
<dbReference type="Gramene" id="PGSC0003DMT400024894">
    <property type="protein sequence ID" value="PGSC0003DMT400024894"/>
    <property type="gene ID" value="PGSC0003DMG403009622"/>
</dbReference>
<dbReference type="FunFam" id="1.10.630.10:FF:000011">
    <property type="entry name" value="Cytochrome P450 83B1"/>
    <property type="match status" value="1"/>
</dbReference>
<dbReference type="PANTHER" id="PTHR47943">
    <property type="entry name" value="CYTOCHROME P450 93A3-LIKE"/>
    <property type="match status" value="1"/>
</dbReference>
<keyword evidence="15" id="KW-1185">Reference proteome</keyword>
<evidence type="ECO:0000256" key="10">
    <source>
        <dbReference type="ARBA" id="ARBA00055645"/>
    </source>
</evidence>
<organism evidence="14 15">
    <name type="scientific">Solanum tuberosum</name>
    <name type="common">Potato</name>
    <dbReference type="NCBI Taxonomy" id="4113"/>
    <lineage>
        <taxon>Eukaryota</taxon>
        <taxon>Viridiplantae</taxon>
        <taxon>Streptophyta</taxon>
        <taxon>Embryophyta</taxon>
        <taxon>Tracheophyta</taxon>
        <taxon>Spermatophyta</taxon>
        <taxon>Magnoliopsida</taxon>
        <taxon>eudicotyledons</taxon>
        <taxon>Gunneridae</taxon>
        <taxon>Pentapetalae</taxon>
        <taxon>asterids</taxon>
        <taxon>lamiids</taxon>
        <taxon>Solanales</taxon>
        <taxon>Solanaceae</taxon>
        <taxon>Solanoideae</taxon>
        <taxon>Solaneae</taxon>
        <taxon>Solanum</taxon>
    </lineage>
</organism>
<dbReference type="InterPro" id="IPR036396">
    <property type="entry name" value="Cyt_P450_sf"/>
</dbReference>
<comment type="function">
    <text evidence="10">May have a role in maturation, such as during flavor formation or other metabolite production specific to aging tissues.</text>
</comment>
<comment type="subcellular location">
    <subcellularLocation>
        <location evidence="2">Membrane</location>
    </subcellularLocation>
</comment>
<keyword evidence="9 13" id="KW-0472">Membrane</keyword>
<dbReference type="InterPro" id="IPR017972">
    <property type="entry name" value="Cyt_P450_CS"/>
</dbReference>
<evidence type="ECO:0000256" key="1">
    <source>
        <dbReference type="ARBA" id="ARBA00001971"/>
    </source>
</evidence>
<proteinExistence type="inferred from homology"/>
<dbReference type="SUPFAM" id="SSF48264">
    <property type="entry name" value="Cytochrome P450"/>
    <property type="match status" value="1"/>
</dbReference>
<dbReference type="InterPro" id="IPR001128">
    <property type="entry name" value="Cyt_P450"/>
</dbReference>
<evidence type="ECO:0000256" key="13">
    <source>
        <dbReference type="SAM" id="Phobius"/>
    </source>
</evidence>
<evidence type="ECO:0000313" key="15">
    <source>
        <dbReference type="Proteomes" id="UP000011115"/>
    </source>
</evidence>
<dbReference type="CDD" id="cd11072">
    <property type="entry name" value="CYP71-like"/>
    <property type="match status" value="1"/>
</dbReference>
<dbReference type="GO" id="GO:0016705">
    <property type="term" value="F:oxidoreductase activity, acting on paired donors, with incorporation or reduction of molecular oxygen"/>
    <property type="evidence" value="ECO:0007669"/>
    <property type="project" value="InterPro"/>
</dbReference>
<dbReference type="SMR" id="M1AKR8"/>
<evidence type="ECO:0000256" key="5">
    <source>
        <dbReference type="ARBA" id="ARBA00022723"/>
    </source>
</evidence>
<evidence type="ECO:0000256" key="12">
    <source>
        <dbReference type="RuleBase" id="RU000461"/>
    </source>
</evidence>
<keyword evidence="4 11" id="KW-0349">Heme</keyword>
<comment type="similarity">
    <text evidence="3 12">Belongs to the cytochrome P450 family.</text>
</comment>
<protein>
    <submittedName>
        <fullName evidence="14">Cytochrome P450</fullName>
    </submittedName>
</protein>
<evidence type="ECO:0000256" key="11">
    <source>
        <dbReference type="PIRSR" id="PIRSR602401-1"/>
    </source>
</evidence>
<evidence type="ECO:0000256" key="3">
    <source>
        <dbReference type="ARBA" id="ARBA00010617"/>
    </source>
</evidence>
<dbReference type="PANTHER" id="PTHR47943:SF9">
    <property type="entry name" value="CYTOCHROME P450"/>
    <property type="match status" value="1"/>
</dbReference>
<evidence type="ECO:0000256" key="9">
    <source>
        <dbReference type="ARBA" id="ARBA00023136"/>
    </source>
</evidence>
<dbReference type="InterPro" id="IPR002401">
    <property type="entry name" value="Cyt_P450_E_grp-I"/>
</dbReference>
<name>M1AKR8_SOLTU</name>
<dbReference type="OMA" id="WCLIAGE"/>
<dbReference type="GO" id="GO:0004497">
    <property type="term" value="F:monooxygenase activity"/>
    <property type="evidence" value="ECO:0007669"/>
    <property type="project" value="UniProtKB-KW"/>
</dbReference>
<dbReference type="PROSITE" id="PS00086">
    <property type="entry name" value="CYTOCHROME_P450"/>
    <property type="match status" value="1"/>
</dbReference>
<dbReference type="KEGG" id="sot:102601832"/>
<dbReference type="InParanoid" id="M1AKR8"/>
<evidence type="ECO:0000256" key="6">
    <source>
        <dbReference type="ARBA" id="ARBA00023002"/>
    </source>
</evidence>
<sequence length="507" mass="57527">MLSSIYVVVVAFFSFLIGLLFYFIHFRWTPSALEKLHRKLPPGPRGLPIIGNLHILGSLPHRTFYNLSKTYGPLMFLKLGNIPTVIISSPETAELILKTHDAIFASRPKLKAINYMVDGTKGLAFAPSGPRWRNNRKFCTQELLTAEKIGYSAGMRKEEIGVLVEKVKGFGGELVVVDLGERIGDLIGNMTYRMLFGEGNSERFDLKNIVKEMVRLSGTFNVADYVPFLEPFDIQGLNKQLKETGKRVQEIFDTIINEHEQDANNYTHKSKNKDLVDIMLSYQDNPNSSYSIDRATMKAILSDMIVGAIDTSHTWIEWVFAEIIKHPTVMNKLQDELTSIVGLDRMVEEDDLPKLEYLELVLKETFRLHPVAPLLVPRESIEDVVINECYIPKGSRVMINCWALGHDPKIWSDNVEKFIPERFIGKNINLRGHDFHLLPFGYGRRSCPGINLGLITVKLIVAQLVHCFNWDLPDGILPDDLDMTEKFGLAAPRAQNLLVIPTYRLLC</sequence>
<dbReference type="GO" id="GO:0016020">
    <property type="term" value="C:membrane"/>
    <property type="evidence" value="ECO:0007669"/>
    <property type="project" value="UniProtKB-SubCell"/>
</dbReference>
<dbReference type="PRINTS" id="PR00385">
    <property type="entry name" value="P450"/>
</dbReference>
<evidence type="ECO:0000256" key="8">
    <source>
        <dbReference type="ARBA" id="ARBA00023033"/>
    </source>
</evidence>
<keyword evidence="13" id="KW-1133">Transmembrane helix</keyword>
<dbReference type="HOGENOM" id="CLU_001570_4_0_1"/>